<evidence type="ECO:0000313" key="9">
    <source>
        <dbReference type="EMBL" id="MBB6637591.1"/>
    </source>
</evidence>
<dbReference type="PANTHER" id="PTHR43124:SF3">
    <property type="entry name" value="CHLORAMPHENICOL EFFLUX PUMP RV0191"/>
    <property type="match status" value="1"/>
</dbReference>
<protein>
    <submittedName>
        <fullName evidence="9">MFS transporter</fullName>
    </submittedName>
</protein>
<evidence type="ECO:0000259" key="8">
    <source>
        <dbReference type="PROSITE" id="PS50850"/>
    </source>
</evidence>
<evidence type="ECO:0000256" key="7">
    <source>
        <dbReference type="SAM" id="Phobius"/>
    </source>
</evidence>
<dbReference type="Pfam" id="PF07690">
    <property type="entry name" value="MFS_1"/>
    <property type="match status" value="2"/>
</dbReference>
<dbReference type="AlphaFoldDB" id="A0A841T8S9"/>
<evidence type="ECO:0000256" key="3">
    <source>
        <dbReference type="ARBA" id="ARBA00022475"/>
    </source>
</evidence>
<keyword evidence="5 7" id="KW-1133">Transmembrane helix</keyword>
<evidence type="ECO:0000256" key="1">
    <source>
        <dbReference type="ARBA" id="ARBA00004651"/>
    </source>
</evidence>
<keyword evidence="3" id="KW-1003">Cell membrane</keyword>
<feature type="domain" description="Major facilitator superfamily (MFS) profile" evidence="8">
    <location>
        <begin position="4"/>
        <end position="389"/>
    </location>
</feature>
<feature type="transmembrane region" description="Helical" evidence="7">
    <location>
        <begin position="95"/>
        <end position="116"/>
    </location>
</feature>
<feature type="transmembrane region" description="Helical" evidence="7">
    <location>
        <begin position="243"/>
        <end position="262"/>
    </location>
</feature>
<dbReference type="GO" id="GO:0022857">
    <property type="term" value="F:transmembrane transporter activity"/>
    <property type="evidence" value="ECO:0007669"/>
    <property type="project" value="InterPro"/>
</dbReference>
<keyword evidence="10" id="KW-1185">Reference proteome</keyword>
<feature type="transmembrane region" description="Helical" evidence="7">
    <location>
        <begin position="305"/>
        <end position="329"/>
    </location>
</feature>
<dbReference type="EMBL" id="JACJVQ010000024">
    <property type="protein sequence ID" value="MBB6637591.1"/>
    <property type="molecule type" value="Genomic_DNA"/>
</dbReference>
<dbReference type="Gene3D" id="1.20.1250.20">
    <property type="entry name" value="MFS general substrate transporter like domains"/>
    <property type="match status" value="1"/>
</dbReference>
<feature type="transmembrane region" description="Helical" evidence="7">
    <location>
        <begin position="69"/>
        <end position="89"/>
    </location>
</feature>
<evidence type="ECO:0000256" key="4">
    <source>
        <dbReference type="ARBA" id="ARBA00022692"/>
    </source>
</evidence>
<organism evidence="9 10">
    <name type="scientific">Cohnella thailandensis</name>
    <dbReference type="NCBI Taxonomy" id="557557"/>
    <lineage>
        <taxon>Bacteria</taxon>
        <taxon>Bacillati</taxon>
        <taxon>Bacillota</taxon>
        <taxon>Bacilli</taxon>
        <taxon>Bacillales</taxon>
        <taxon>Paenibacillaceae</taxon>
        <taxon>Cohnella</taxon>
    </lineage>
</organism>
<dbReference type="InterPro" id="IPR011701">
    <property type="entry name" value="MFS"/>
</dbReference>
<dbReference type="InterPro" id="IPR020846">
    <property type="entry name" value="MFS_dom"/>
</dbReference>
<keyword evidence="4 7" id="KW-0812">Transmembrane</keyword>
<accession>A0A841T8S9</accession>
<evidence type="ECO:0000256" key="2">
    <source>
        <dbReference type="ARBA" id="ARBA00022448"/>
    </source>
</evidence>
<proteinExistence type="predicted"/>
<keyword evidence="2" id="KW-0813">Transport</keyword>
<evidence type="ECO:0000313" key="10">
    <source>
        <dbReference type="Proteomes" id="UP000535838"/>
    </source>
</evidence>
<dbReference type="RefSeq" id="WP_185122802.1">
    <property type="nucleotide sequence ID" value="NZ_JACJVQ010000024.1"/>
</dbReference>
<dbReference type="PROSITE" id="PS50850">
    <property type="entry name" value="MFS"/>
    <property type="match status" value="1"/>
</dbReference>
<feature type="transmembrane region" description="Helical" evidence="7">
    <location>
        <begin position="341"/>
        <end position="361"/>
    </location>
</feature>
<dbReference type="CDD" id="cd17324">
    <property type="entry name" value="MFS_NepI_like"/>
    <property type="match status" value="1"/>
</dbReference>
<dbReference type="InterPro" id="IPR036259">
    <property type="entry name" value="MFS_trans_sf"/>
</dbReference>
<feature type="transmembrane region" description="Helical" evidence="7">
    <location>
        <begin position="367"/>
        <end position="389"/>
    </location>
</feature>
<dbReference type="GO" id="GO:0005886">
    <property type="term" value="C:plasma membrane"/>
    <property type="evidence" value="ECO:0007669"/>
    <property type="project" value="UniProtKB-SubCell"/>
</dbReference>
<sequence>MSKFPALFFLIMFMIGTDTFLVSPLLPTLQAEFGVSTDSAGWMLSAYALGSAVFALIAGPLSDGWNRRVVLLCGLTAFSVCTFLCGLATDFWTMCLFRLLAGISAAFTAPQVWASIPSVLPPQRIARTMGLAFSGLAASQAFGVPIGSWLASGGWSVPFWTIGCASLLLAVFAYFALPSMPPMPSPSSSAGASTGLGAILRRYVPLARSGKARAGFLAYLLIHLGSGAAFAFSGKWLAEDFGLTVGEIGTAVIFLGLGNLLGSAISSSASRKLGAARTVAAAMLGAAALYALLPQLSPVSAATAVYFAICTLLGIVFPLVMGALTSLNASLRGTISSLANATMNGANTLGAWLAGLMFVHLGGYSAIGLFAAVCLAASLATFLAGGLFARESSRAASAGRPASN</sequence>
<keyword evidence="6 7" id="KW-0472">Membrane</keyword>
<feature type="transmembrane region" description="Helical" evidence="7">
    <location>
        <begin position="7"/>
        <end position="27"/>
    </location>
</feature>
<name>A0A841T8S9_9BACL</name>
<dbReference type="InterPro" id="IPR050189">
    <property type="entry name" value="MFS_Efflux_Transporters"/>
</dbReference>
<dbReference type="SUPFAM" id="SSF103473">
    <property type="entry name" value="MFS general substrate transporter"/>
    <property type="match status" value="1"/>
</dbReference>
<feature type="transmembrane region" description="Helical" evidence="7">
    <location>
        <begin position="39"/>
        <end position="57"/>
    </location>
</feature>
<feature type="transmembrane region" description="Helical" evidence="7">
    <location>
        <begin position="274"/>
        <end position="293"/>
    </location>
</feature>
<evidence type="ECO:0000256" key="6">
    <source>
        <dbReference type="ARBA" id="ARBA00023136"/>
    </source>
</evidence>
<comment type="caution">
    <text evidence="9">The sequence shown here is derived from an EMBL/GenBank/DDBJ whole genome shotgun (WGS) entry which is preliminary data.</text>
</comment>
<reference evidence="9 10" key="1">
    <citation type="submission" date="2020-08" db="EMBL/GenBank/DDBJ databases">
        <title>Cohnella phylogeny.</title>
        <authorList>
            <person name="Dunlap C."/>
        </authorList>
    </citation>
    <scope>NUCLEOTIDE SEQUENCE [LARGE SCALE GENOMIC DNA]</scope>
    <source>
        <strain evidence="9 10">DSM 25241</strain>
    </source>
</reference>
<dbReference type="Proteomes" id="UP000535838">
    <property type="component" value="Unassembled WGS sequence"/>
</dbReference>
<feature type="transmembrane region" description="Helical" evidence="7">
    <location>
        <begin position="216"/>
        <end position="237"/>
    </location>
</feature>
<dbReference type="PANTHER" id="PTHR43124">
    <property type="entry name" value="PURINE EFFLUX PUMP PBUE"/>
    <property type="match status" value="1"/>
</dbReference>
<gene>
    <name evidence="9" type="ORF">H7B67_26000</name>
</gene>
<evidence type="ECO:0000256" key="5">
    <source>
        <dbReference type="ARBA" id="ARBA00022989"/>
    </source>
</evidence>
<feature type="transmembrane region" description="Helical" evidence="7">
    <location>
        <begin position="128"/>
        <end position="151"/>
    </location>
</feature>
<feature type="transmembrane region" description="Helical" evidence="7">
    <location>
        <begin position="157"/>
        <end position="177"/>
    </location>
</feature>
<comment type="subcellular location">
    <subcellularLocation>
        <location evidence="1">Cell membrane</location>
        <topology evidence="1">Multi-pass membrane protein</topology>
    </subcellularLocation>
</comment>